<keyword evidence="7 8" id="KW-0460">Magnesium</keyword>
<keyword evidence="7" id="KW-0648">Protein biosynthesis</keyword>
<evidence type="ECO:0000259" key="9">
    <source>
        <dbReference type="PROSITE" id="PS50862"/>
    </source>
</evidence>
<evidence type="ECO:0000256" key="4">
    <source>
        <dbReference type="ARBA" id="ARBA00022840"/>
    </source>
</evidence>
<dbReference type="InterPro" id="IPR004364">
    <property type="entry name" value="Aa-tRNA-synt_II"/>
</dbReference>
<evidence type="ECO:0000313" key="11">
    <source>
        <dbReference type="Proteomes" id="UP001560267"/>
    </source>
</evidence>
<name>A0ABV3Y587_9ACTN</name>
<dbReference type="Pfam" id="PF01336">
    <property type="entry name" value="tRNA_anti-codon"/>
    <property type="match status" value="1"/>
</dbReference>
<keyword evidence="5 7" id="KW-0030">Aminoacyl-tRNA synthetase</keyword>
<dbReference type="PROSITE" id="PS50862">
    <property type="entry name" value="AA_TRNA_LIGASE_II"/>
    <property type="match status" value="1"/>
</dbReference>
<dbReference type="HAMAP" id="MF_00252">
    <property type="entry name" value="Lys_tRNA_synth_class2"/>
    <property type="match status" value="1"/>
</dbReference>
<dbReference type="EMBL" id="JBFSHR010000022">
    <property type="protein sequence ID" value="MEX6429688.1"/>
    <property type="molecule type" value="Genomic_DNA"/>
</dbReference>
<keyword evidence="7" id="KW-0963">Cytoplasm</keyword>
<feature type="binding site" evidence="7">
    <location>
        <position position="396"/>
    </location>
    <ligand>
        <name>Mg(2+)</name>
        <dbReference type="ChEBI" id="CHEBI:18420"/>
        <label>1</label>
    </ligand>
</feature>
<feature type="binding site" evidence="7">
    <location>
        <position position="389"/>
    </location>
    <ligand>
        <name>Mg(2+)</name>
        <dbReference type="ChEBI" id="CHEBI:18420"/>
        <label>1</label>
    </ligand>
</feature>
<dbReference type="PANTHER" id="PTHR42918">
    <property type="entry name" value="LYSYL-TRNA SYNTHETASE"/>
    <property type="match status" value="1"/>
</dbReference>
<dbReference type="Gene3D" id="2.40.50.140">
    <property type="entry name" value="Nucleic acid-binding proteins"/>
    <property type="match status" value="1"/>
</dbReference>
<dbReference type="PRINTS" id="PR00982">
    <property type="entry name" value="TRNASYNTHLYS"/>
</dbReference>
<dbReference type="InterPro" id="IPR004365">
    <property type="entry name" value="NA-bd_OB_tRNA"/>
</dbReference>
<dbReference type="InterPro" id="IPR018149">
    <property type="entry name" value="Lys-tRNA-synth_II_C"/>
</dbReference>
<dbReference type="PANTHER" id="PTHR42918:SF15">
    <property type="entry name" value="LYSINE--TRNA LIGASE, CHLOROPLASTIC_MITOCHONDRIAL"/>
    <property type="match status" value="1"/>
</dbReference>
<evidence type="ECO:0000256" key="2">
    <source>
        <dbReference type="ARBA" id="ARBA00022723"/>
    </source>
</evidence>
<comment type="similarity">
    <text evidence="7">Belongs to the class-II aminoacyl-tRNA synthetase family.</text>
</comment>
<accession>A0ABV3Y587</accession>
<dbReference type="SUPFAM" id="SSF55681">
    <property type="entry name" value="Class II aaRS and biotin synthetases"/>
    <property type="match status" value="1"/>
</dbReference>
<evidence type="ECO:0000256" key="7">
    <source>
        <dbReference type="HAMAP-Rule" id="MF_00252"/>
    </source>
</evidence>
<keyword evidence="11" id="KW-1185">Reference proteome</keyword>
<evidence type="ECO:0000256" key="1">
    <source>
        <dbReference type="ARBA" id="ARBA00022598"/>
    </source>
</evidence>
<feature type="binding site" evidence="7">
    <location>
        <position position="396"/>
    </location>
    <ligand>
        <name>Mg(2+)</name>
        <dbReference type="ChEBI" id="CHEBI:18420"/>
        <label>2</label>
    </ligand>
</feature>
<dbReference type="NCBIfam" id="TIGR00499">
    <property type="entry name" value="lysS_bact"/>
    <property type="match status" value="1"/>
</dbReference>
<dbReference type="EC" id="6.1.1.6" evidence="7"/>
<comment type="caution">
    <text evidence="10">The sequence shown here is derived from an EMBL/GenBank/DDBJ whole genome shotgun (WGS) entry which is preliminary data.</text>
</comment>
<comment type="catalytic activity">
    <reaction evidence="6 7 8">
        <text>tRNA(Lys) + L-lysine + ATP = L-lysyl-tRNA(Lys) + AMP + diphosphate</text>
        <dbReference type="Rhea" id="RHEA:20792"/>
        <dbReference type="Rhea" id="RHEA-COMP:9696"/>
        <dbReference type="Rhea" id="RHEA-COMP:9697"/>
        <dbReference type="ChEBI" id="CHEBI:30616"/>
        <dbReference type="ChEBI" id="CHEBI:32551"/>
        <dbReference type="ChEBI" id="CHEBI:33019"/>
        <dbReference type="ChEBI" id="CHEBI:78442"/>
        <dbReference type="ChEBI" id="CHEBI:78529"/>
        <dbReference type="ChEBI" id="CHEBI:456215"/>
        <dbReference type="EC" id="6.1.1.6"/>
    </reaction>
</comment>
<keyword evidence="3 7" id="KW-0547">Nucleotide-binding</keyword>
<evidence type="ECO:0000256" key="3">
    <source>
        <dbReference type="ARBA" id="ARBA00022741"/>
    </source>
</evidence>
<dbReference type="CDD" id="cd04322">
    <property type="entry name" value="LysRS_N"/>
    <property type="match status" value="1"/>
</dbReference>
<gene>
    <name evidence="7 10" type="primary">lysS</name>
    <name evidence="10" type="ORF">AB6A68_07530</name>
</gene>
<organism evidence="10 11">
    <name type="scientific">Ferrimicrobium acidiphilum</name>
    <dbReference type="NCBI Taxonomy" id="121039"/>
    <lineage>
        <taxon>Bacteria</taxon>
        <taxon>Bacillati</taxon>
        <taxon>Actinomycetota</taxon>
        <taxon>Acidimicrobiia</taxon>
        <taxon>Acidimicrobiales</taxon>
        <taxon>Acidimicrobiaceae</taxon>
        <taxon>Ferrimicrobium</taxon>
    </lineage>
</organism>
<dbReference type="CDD" id="cd00775">
    <property type="entry name" value="LysRS_core"/>
    <property type="match status" value="1"/>
</dbReference>
<evidence type="ECO:0000256" key="5">
    <source>
        <dbReference type="ARBA" id="ARBA00023146"/>
    </source>
</evidence>
<keyword evidence="4 7" id="KW-0067">ATP-binding</keyword>
<dbReference type="RefSeq" id="WP_369084492.1">
    <property type="nucleotide sequence ID" value="NZ_JBFSHR010000022.1"/>
</dbReference>
<dbReference type="InterPro" id="IPR006195">
    <property type="entry name" value="aa-tRNA-synth_II"/>
</dbReference>
<evidence type="ECO:0000313" key="10">
    <source>
        <dbReference type="EMBL" id="MEX6429688.1"/>
    </source>
</evidence>
<keyword evidence="2 7" id="KW-0479">Metal-binding</keyword>
<dbReference type="InterPro" id="IPR045864">
    <property type="entry name" value="aa-tRNA-synth_II/BPL/LPL"/>
</dbReference>
<dbReference type="InterPro" id="IPR012340">
    <property type="entry name" value="NA-bd_OB-fold"/>
</dbReference>
<evidence type="ECO:0000256" key="6">
    <source>
        <dbReference type="ARBA" id="ARBA00048573"/>
    </source>
</evidence>
<keyword evidence="1 7" id="KW-0436">Ligase</keyword>
<feature type="domain" description="Aminoacyl-transfer RNA synthetases class-II family profile" evidence="9">
    <location>
        <begin position="157"/>
        <end position="477"/>
    </location>
</feature>
<proteinExistence type="inferred from homology"/>
<dbReference type="InterPro" id="IPR044136">
    <property type="entry name" value="Lys-tRNA-ligase_II_N"/>
</dbReference>
<evidence type="ECO:0000256" key="8">
    <source>
        <dbReference type="RuleBase" id="RU000336"/>
    </source>
</evidence>
<protein>
    <recommendedName>
        <fullName evidence="7">Lysine--tRNA ligase</fullName>
        <ecNumber evidence="7">6.1.1.6</ecNumber>
    </recommendedName>
    <alternativeName>
        <fullName evidence="7">Lysyl-tRNA synthetase</fullName>
        <shortName evidence="7">LysRS</shortName>
    </alternativeName>
</protein>
<dbReference type="Proteomes" id="UP001560267">
    <property type="component" value="Unassembled WGS sequence"/>
</dbReference>
<dbReference type="SUPFAM" id="SSF50249">
    <property type="entry name" value="Nucleic acid-binding proteins"/>
    <property type="match status" value="1"/>
</dbReference>
<dbReference type="InterPro" id="IPR002313">
    <property type="entry name" value="Lys-tRNA-ligase_II"/>
</dbReference>
<comment type="subcellular location">
    <subcellularLocation>
        <location evidence="7">Cytoplasm</location>
    </subcellularLocation>
</comment>
<comment type="subunit">
    <text evidence="7">Homodimer.</text>
</comment>
<dbReference type="Pfam" id="PF00152">
    <property type="entry name" value="tRNA-synt_2"/>
    <property type="match status" value="1"/>
</dbReference>
<reference evidence="10 11" key="1">
    <citation type="submission" date="2024-07" db="EMBL/GenBank/DDBJ databases">
        <title>Draft Genome Sequence of Ferrimicrobium acidiphilum Strain YE2023, Isolated from a Pulp of Bioleach Reactor.</title>
        <authorList>
            <person name="Elkina Y.A."/>
            <person name="Bulaeva A.G."/>
            <person name="Beletsky A.V."/>
            <person name="Mardanov A.V."/>
        </authorList>
    </citation>
    <scope>NUCLEOTIDE SEQUENCE [LARGE SCALE GENOMIC DNA]</scope>
    <source>
        <strain evidence="10 11">YE2023</strain>
    </source>
</reference>
<dbReference type="GO" id="GO:0004824">
    <property type="term" value="F:lysine-tRNA ligase activity"/>
    <property type="evidence" value="ECO:0007669"/>
    <property type="project" value="UniProtKB-EC"/>
</dbReference>
<comment type="cofactor">
    <cofactor evidence="7 8">
        <name>Mg(2+)</name>
        <dbReference type="ChEBI" id="CHEBI:18420"/>
    </cofactor>
    <text evidence="7 8">Binds 3 Mg(2+) ions per subunit.</text>
</comment>
<dbReference type="Gene3D" id="3.30.930.10">
    <property type="entry name" value="Bira Bifunctional Protein, Domain 2"/>
    <property type="match status" value="1"/>
</dbReference>
<dbReference type="NCBIfam" id="NF001756">
    <property type="entry name" value="PRK00484.1"/>
    <property type="match status" value="1"/>
</dbReference>
<sequence length="479" mass="54252">MEHETDVRDDETIPYEVLGVEPVESLRVSHQGLPADTRTGQVVTVAGRLMRLRRQGKLAFGDLVDSGGKVQLLLRREVTTDFEIFVHQRVLGDWVAVTGEVMTSRSGELSVEVRTWQLLARARRNFGDKWRGVSDPDIRYRQRYMDLWANPEVRERLKVRSRVIAQLRGDLGDRGFMEVETPILQPIASGAVARPFVTHHNALDADLYLRIAPELYLKRLVVGGFERVFELGRDFRNEGLSPRHNPEFTMLEVYQAYTDVYGMIELTEALISQAALAACGTTEIVYQGQRIDLKPPFRRATMEELVSEVVARQVSLDQPLEDLVQLAHDHGVKVEPADGPGRVVFTLYEELVESTIVEPTFVLDFPKEVSPLARDHRDPAKHGRVEQFDLVIMGREMGTAYSELNDPDEQRRRFLQQAEARRHGDDEAMVLDEDFLRALEHGMPPTGGLGIGVDRLVILLTDAPHIKEVIAFPALRPEI</sequence>